<sequence>MFSCMKSAMSTQNCLGEFNSATFDDLENSINLEEGSEGPAFKFKIFSTSKQFSRRIISIFQKKSNKMRKYQSMANLFSEIVDESSDTDGRETKKQKCRCQKEKSLERKPLHEYERTKRRKQQMSGDGAPSPPYSPSDNRKIDSNKKVLRSALKVANSPAVCKKKVSFAPLPCRIHSSPEVDLYESTDDESYVVPHRIFENENSFNSSVATYRDRSAANIPNTLTSLKFGDSSDSFTQLSANVRHNEMNPFSYNASEDHEEACRELHQELFSRSLNLMDGLKLARPCNSVNCIPSYVKPRLSTVNPVTDFVTSEWRKFA</sequence>
<keyword evidence="3" id="KW-1185">Reference proteome</keyword>
<dbReference type="AlphaFoldDB" id="A0AAW1ALD1"/>
<accession>A0AAW1ALD1</accession>
<evidence type="ECO:0000313" key="3">
    <source>
        <dbReference type="Proteomes" id="UP001432146"/>
    </source>
</evidence>
<feature type="compositionally biased region" description="Basic and acidic residues" evidence="1">
    <location>
        <begin position="87"/>
        <end position="115"/>
    </location>
</feature>
<evidence type="ECO:0000313" key="2">
    <source>
        <dbReference type="EMBL" id="KAK9310690.1"/>
    </source>
</evidence>
<dbReference type="Proteomes" id="UP001432146">
    <property type="component" value="Unassembled WGS sequence"/>
</dbReference>
<organism evidence="2 3">
    <name type="scientific">Tetragonisca angustula</name>
    <dbReference type="NCBI Taxonomy" id="166442"/>
    <lineage>
        <taxon>Eukaryota</taxon>
        <taxon>Metazoa</taxon>
        <taxon>Ecdysozoa</taxon>
        <taxon>Arthropoda</taxon>
        <taxon>Hexapoda</taxon>
        <taxon>Insecta</taxon>
        <taxon>Pterygota</taxon>
        <taxon>Neoptera</taxon>
        <taxon>Endopterygota</taxon>
        <taxon>Hymenoptera</taxon>
        <taxon>Apocrita</taxon>
        <taxon>Aculeata</taxon>
        <taxon>Apoidea</taxon>
        <taxon>Anthophila</taxon>
        <taxon>Apidae</taxon>
        <taxon>Tetragonisca</taxon>
    </lineage>
</organism>
<reference evidence="2 3" key="1">
    <citation type="submission" date="2024-05" db="EMBL/GenBank/DDBJ databases">
        <title>The nuclear and mitochondrial genome assemblies of Tetragonisca angustula (Apidae: Meliponini), a tiny yet remarkable pollinator in the Neotropics.</title>
        <authorList>
            <person name="Ferrari R."/>
            <person name="Ricardo P.C."/>
            <person name="Dias F.C."/>
            <person name="Araujo N.S."/>
            <person name="Soares D.O."/>
            <person name="Zhou Q.-S."/>
            <person name="Zhu C.-D."/>
            <person name="Coutinho L."/>
            <person name="Airas M.C."/>
            <person name="Batista T.M."/>
        </authorList>
    </citation>
    <scope>NUCLEOTIDE SEQUENCE [LARGE SCALE GENOMIC DNA]</scope>
    <source>
        <strain evidence="2">ASF017062</strain>
        <tissue evidence="2">Abdomen</tissue>
    </source>
</reference>
<comment type="caution">
    <text evidence="2">The sequence shown here is derived from an EMBL/GenBank/DDBJ whole genome shotgun (WGS) entry which is preliminary data.</text>
</comment>
<dbReference type="EMBL" id="JAWNGG020000001">
    <property type="protein sequence ID" value="KAK9310690.1"/>
    <property type="molecule type" value="Genomic_DNA"/>
</dbReference>
<evidence type="ECO:0000256" key="1">
    <source>
        <dbReference type="SAM" id="MobiDB-lite"/>
    </source>
</evidence>
<feature type="region of interest" description="Disordered" evidence="1">
    <location>
        <begin position="83"/>
        <end position="141"/>
    </location>
</feature>
<gene>
    <name evidence="2" type="ORF">QLX08_000019</name>
</gene>
<name>A0AAW1ALD1_9HYME</name>
<proteinExistence type="predicted"/>
<protein>
    <submittedName>
        <fullName evidence="2">Uncharacterized protein</fullName>
    </submittedName>
</protein>